<reference evidence="6 7" key="1">
    <citation type="submission" date="2018-04" db="EMBL/GenBank/DDBJ databases">
        <title>The genome of golden apple snail Pomacea canaliculata provides insight into stress tolerance and invasive adaptation.</title>
        <authorList>
            <person name="Liu C."/>
            <person name="Liu B."/>
            <person name="Ren Y."/>
            <person name="Zhang Y."/>
            <person name="Wang H."/>
            <person name="Li S."/>
            <person name="Jiang F."/>
            <person name="Yin L."/>
            <person name="Zhang G."/>
            <person name="Qian W."/>
            <person name="Fan W."/>
        </authorList>
    </citation>
    <scope>NUCLEOTIDE SEQUENCE [LARGE SCALE GENOMIC DNA]</scope>
    <source>
        <strain evidence="6">SZHN2017</strain>
        <tissue evidence="6">Muscle</tissue>
    </source>
</reference>
<keyword evidence="4 5" id="KW-0472">Membrane</keyword>
<feature type="transmembrane region" description="Helical" evidence="5">
    <location>
        <begin position="120"/>
        <end position="147"/>
    </location>
</feature>
<dbReference type="PRINTS" id="PR00259">
    <property type="entry name" value="TMFOUR"/>
</dbReference>
<evidence type="ECO:0000256" key="4">
    <source>
        <dbReference type="ARBA" id="ARBA00023136"/>
    </source>
</evidence>
<dbReference type="InterPro" id="IPR008952">
    <property type="entry name" value="Tetraspanin_EC2_sf"/>
</dbReference>
<evidence type="ECO:0000256" key="2">
    <source>
        <dbReference type="ARBA" id="ARBA00022692"/>
    </source>
</evidence>
<feature type="transmembrane region" description="Helical" evidence="5">
    <location>
        <begin position="63"/>
        <end position="83"/>
    </location>
</feature>
<dbReference type="GO" id="GO:0016020">
    <property type="term" value="C:membrane"/>
    <property type="evidence" value="ECO:0007669"/>
    <property type="project" value="UniProtKB-SubCell"/>
</dbReference>
<sequence>MNNTDDSFCRCLAPMPQALVNYGNPFSRGMICWLLSDSTSRCLTPLAAVCAVGERKDNLATMVGVTSTVFGIVFLIVGCMVRFGSSLLDDRLQTLYAVVQEYFEKSGSTSSLSDFNIGDFLQSATLAFILIGVFFFIIGMLGCLGACCKIRWCLIVYLVILGIIIAGEVTFIILVYTIDGKIQETMRTPLYDSLRDDYKGINSSEAVSVGWNFAMVTFKCCGVTNYTDFEKASKWQRNYTVNGQTFHLQVPIACCKSNSSFPNVQLPDDFSCAVSPTTATANIDKGCYDALVDFILDHINILIAVGASVGAVEILMFIFAICVLCAAQKDDDVKDF</sequence>
<keyword evidence="2 5" id="KW-0812">Transmembrane</keyword>
<evidence type="ECO:0000256" key="3">
    <source>
        <dbReference type="ARBA" id="ARBA00022989"/>
    </source>
</evidence>
<dbReference type="Gene3D" id="1.10.1450.10">
    <property type="entry name" value="Tetraspanin"/>
    <property type="match status" value="1"/>
</dbReference>
<dbReference type="OrthoDB" id="6134317at2759"/>
<organism evidence="6 7">
    <name type="scientific">Pomacea canaliculata</name>
    <name type="common">Golden apple snail</name>
    <dbReference type="NCBI Taxonomy" id="400727"/>
    <lineage>
        <taxon>Eukaryota</taxon>
        <taxon>Metazoa</taxon>
        <taxon>Spiralia</taxon>
        <taxon>Lophotrochozoa</taxon>
        <taxon>Mollusca</taxon>
        <taxon>Gastropoda</taxon>
        <taxon>Caenogastropoda</taxon>
        <taxon>Architaenioglossa</taxon>
        <taxon>Ampullarioidea</taxon>
        <taxon>Ampullariidae</taxon>
        <taxon>Pomacea</taxon>
    </lineage>
</organism>
<accession>A0A2T7P0V0</accession>
<dbReference type="InterPro" id="IPR018499">
    <property type="entry name" value="Tetraspanin/Peripherin"/>
</dbReference>
<keyword evidence="7" id="KW-1185">Reference proteome</keyword>
<dbReference type="Pfam" id="PF00335">
    <property type="entry name" value="Tetraspanin"/>
    <property type="match status" value="1"/>
</dbReference>
<feature type="transmembrane region" description="Helical" evidence="5">
    <location>
        <begin position="154"/>
        <end position="178"/>
    </location>
</feature>
<protein>
    <submittedName>
        <fullName evidence="6">Uncharacterized protein</fullName>
    </submittedName>
</protein>
<dbReference type="Proteomes" id="UP000245119">
    <property type="component" value="Linkage Group LG7"/>
</dbReference>
<keyword evidence="3 5" id="KW-1133">Transmembrane helix</keyword>
<gene>
    <name evidence="6" type="ORF">C0Q70_12169</name>
</gene>
<comment type="subcellular location">
    <subcellularLocation>
        <location evidence="1">Membrane</location>
        <topology evidence="1">Multi-pass membrane protein</topology>
    </subcellularLocation>
</comment>
<comment type="caution">
    <text evidence="6">The sequence shown here is derived from an EMBL/GenBank/DDBJ whole genome shotgun (WGS) entry which is preliminary data.</text>
</comment>
<dbReference type="SUPFAM" id="SSF48652">
    <property type="entry name" value="Tetraspanin"/>
    <property type="match status" value="1"/>
</dbReference>
<evidence type="ECO:0000313" key="6">
    <source>
        <dbReference type="EMBL" id="PVD27019.1"/>
    </source>
</evidence>
<feature type="transmembrane region" description="Helical" evidence="5">
    <location>
        <begin position="301"/>
        <end position="327"/>
    </location>
</feature>
<proteinExistence type="predicted"/>
<name>A0A2T7P0V0_POMCA</name>
<evidence type="ECO:0000256" key="5">
    <source>
        <dbReference type="SAM" id="Phobius"/>
    </source>
</evidence>
<evidence type="ECO:0000256" key="1">
    <source>
        <dbReference type="ARBA" id="ARBA00004141"/>
    </source>
</evidence>
<dbReference type="PANTHER" id="PTHR19282">
    <property type="entry name" value="TETRASPANIN"/>
    <property type="match status" value="1"/>
</dbReference>
<evidence type="ECO:0000313" key="7">
    <source>
        <dbReference type="Proteomes" id="UP000245119"/>
    </source>
</evidence>
<dbReference type="AlphaFoldDB" id="A0A2T7P0V0"/>
<dbReference type="CDD" id="cd03156">
    <property type="entry name" value="uroplakin_I_like_LEL"/>
    <property type="match status" value="1"/>
</dbReference>
<dbReference type="EMBL" id="PZQS01000007">
    <property type="protein sequence ID" value="PVD27019.1"/>
    <property type="molecule type" value="Genomic_DNA"/>
</dbReference>